<dbReference type="Pfam" id="PF00216">
    <property type="entry name" value="Bac_DNA_binding"/>
    <property type="match status" value="1"/>
</dbReference>
<dbReference type="EMBL" id="BARS01039772">
    <property type="protein sequence ID" value="GAG22770.1"/>
    <property type="molecule type" value="Genomic_DNA"/>
</dbReference>
<dbReference type="GO" id="GO:0003677">
    <property type="term" value="F:DNA binding"/>
    <property type="evidence" value="ECO:0007669"/>
    <property type="project" value="InterPro"/>
</dbReference>
<reference evidence="1" key="1">
    <citation type="journal article" date="2014" name="Front. Microbiol.">
        <title>High frequency of phylogenetically diverse reductive dehalogenase-homologous genes in deep subseafloor sedimentary metagenomes.</title>
        <authorList>
            <person name="Kawai M."/>
            <person name="Futagami T."/>
            <person name="Toyoda A."/>
            <person name="Takaki Y."/>
            <person name="Nishi S."/>
            <person name="Hori S."/>
            <person name="Arai W."/>
            <person name="Tsubouchi T."/>
            <person name="Morono Y."/>
            <person name="Uchiyama I."/>
            <person name="Ito T."/>
            <person name="Fujiyama A."/>
            <person name="Inagaki F."/>
            <person name="Takami H."/>
        </authorList>
    </citation>
    <scope>NUCLEOTIDE SEQUENCE</scope>
    <source>
        <strain evidence="1">Expedition CK06-06</strain>
    </source>
</reference>
<dbReference type="Gene3D" id="4.10.520.10">
    <property type="entry name" value="IHF-like DNA-binding proteins"/>
    <property type="match status" value="1"/>
</dbReference>
<dbReference type="AlphaFoldDB" id="X0VWT4"/>
<sequence length="80" mass="8881">NSYAVAKATIQAFLDEVVNELAKGNRLEFRDFGVFSIIKNGPRVARNPQTGEKIPIPAKKRVKFKPGRIMKQKVQGDAPS</sequence>
<dbReference type="InterPro" id="IPR000119">
    <property type="entry name" value="Hist_DNA-bd"/>
</dbReference>
<dbReference type="PANTHER" id="PTHR33175">
    <property type="entry name" value="DNA-BINDING PROTEIN HU"/>
    <property type="match status" value="1"/>
</dbReference>
<evidence type="ECO:0008006" key="2">
    <source>
        <dbReference type="Google" id="ProtNLM"/>
    </source>
</evidence>
<protein>
    <recommendedName>
        <fullName evidence="2">Integration host factor subunit beta</fullName>
    </recommendedName>
</protein>
<gene>
    <name evidence="1" type="ORF">S01H1_60711</name>
</gene>
<dbReference type="GO" id="GO:0005829">
    <property type="term" value="C:cytosol"/>
    <property type="evidence" value="ECO:0007669"/>
    <property type="project" value="TreeGrafter"/>
</dbReference>
<dbReference type="PRINTS" id="PR01727">
    <property type="entry name" value="DNABINDINGHU"/>
</dbReference>
<dbReference type="GO" id="GO:0030527">
    <property type="term" value="F:structural constituent of chromatin"/>
    <property type="evidence" value="ECO:0007669"/>
    <property type="project" value="InterPro"/>
</dbReference>
<proteinExistence type="predicted"/>
<comment type="caution">
    <text evidence="1">The sequence shown here is derived from an EMBL/GenBank/DDBJ whole genome shotgun (WGS) entry which is preliminary data.</text>
</comment>
<dbReference type="SMART" id="SM00411">
    <property type="entry name" value="BHL"/>
    <property type="match status" value="1"/>
</dbReference>
<dbReference type="SUPFAM" id="SSF47729">
    <property type="entry name" value="IHF-like DNA-binding proteins"/>
    <property type="match status" value="1"/>
</dbReference>
<accession>X0VWT4</accession>
<dbReference type="PANTHER" id="PTHR33175:SF2">
    <property type="entry name" value="INTEGRATION HOST FACTOR SUBUNIT ALPHA"/>
    <property type="match status" value="1"/>
</dbReference>
<dbReference type="CDD" id="cd13836">
    <property type="entry name" value="IHF_B"/>
    <property type="match status" value="1"/>
</dbReference>
<evidence type="ECO:0000313" key="1">
    <source>
        <dbReference type="EMBL" id="GAG22770.1"/>
    </source>
</evidence>
<name>X0VWT4_9ZZZZ</name>
<dbReference type="InterPro" id="IPR010992">
    <property type="entry name" value="IHF-like_DNA-bd_dom_sf"/>
</dbReference>
<organism evidence="1">
    <name type="scientific">marine sediment metagenome</name>
    <dbReference type="NCBI Taxonomy" id="412755"/>
    <lineage>
        <taxon>unclassified sequences</taxon>
        <taxon>metagenomes</taxon>
        <taxon>ecological metagenomes</taxon>
    </lineage>
</organism>
<feature type="non-terminal residue" evidence="1">
    <location>
        <position position="1"/>
    </location>
</feature>